<protein>
    <recommendedName>
        <fullName evidence="4">PQ loop repeat protein</fullName>
    </recommendedName>
</protein>
<name>A0A0G0BA96_9BACT</name>
<dbReference type="Proteomes" id="UP000034952">
    <property type="component" value="Unassembled WGS sequence"/>
</dbReference>
<feature type="transmembrane region" description="Helical" evidence="1">
    <location>
        <begin position="6"/>
        <end position="29"/>
    </location>
</feature>
<dbReference type="EMBL" id="LBPY01000010">
    <property type="protein sequence ID" value="KKP66269.1"/>
    <property type="molecule type" value="Genomic_DNA"/>
</dbReference>
<dbReference type="AlphaFoldDB" id="A0A0G0BA96"/>
<organism evidence="2 3">
    <name type="scientific">Candidatus Nomurabacteria bacterium GW2011_GWE1_35_16</name>
    <dbReference type="NCBI Taxonomy" id="1618761"/>
    <lineage>
        <taxon>Bacteria</taxon>
        <taxon>Candidatus Nomuraibacteriota</taxon>
    </lineage>
</organism>
<keyword evidence="1" id="KW-0472">Membrane</keyword>
<accession>A0A0G0BA96</accession>
<keyword evidence="1" id="KW-1133">Transmembrane helix</keyword>
<gene>
    <name evidence="2" type="ORF">UR64_C0010G0034</name>
</gene>
<feature type="transmembrane region" description="Helical" evidence="1">
    <location>
        <begin position="65"/>
        <end position="85"/>
    </location>
</feature>
<sequence>MDQILSIIAALLSLSVSIIGLPLQIHTNYKLKKVIGLRPELFLISFLSYAVWSLRAYFINDWYMFVAYLPGAIFSFVILVQIKLYKKP</sequence>
<feature type="transmembrane region" description="Helical" evidence="1">
    <location>
        <begin position="41"/>
        <end position="59"/>
    </location>
</feature>
<evidence type="ECO:0008006" key="4">
    <source>
        <dbReference type="Google" id="ProtNLM"/>
    </source>
</evidence>
<evidence type="ECO:0000313" key="2">
    <source>
        <dbReference type="EMBL" id="KKP66269.1"/>
    </source>
</evidence>
<comment type="caution">
    <text evidence="2">The sequence shown here is derived from an EMBL/GenBank/DDBJ whole genome shotgun (WGS) entry which is preliminary data.</text>
</comment>
<dbReference type="Gene3D" id="1.20.1280.290">
    <property type="match status" value="1"/>
</dbReference>
<keyword evidence="1" id="KW-0812">Transmembrane</keyword>
<evidence type="ECO:0000313" key="3">
    <source>
        <dbReference type="Proteomes" id="UP000034952"/>
    </source>
</evidence>
<evidence type="ECO:0000256" key="1">
    <source>
        <dbReference type="SAM" id="Phobius"/>
    </source>
</evidence>
<reference evidence="2 3" key="1">
    <citation type="journal article" date="2015" name="Nature">
        <title>rRNA introns, odd ribosomes, and small enigmatic genomes across a large radiation of phyla.</title>
        <authorList>
            <person name="Brown C.T."/>
            <person name="Hug L.A."/>
            <person name="Thomas B.C."/>
            <person name="Sharon I."/>
            <person name="Castelle C.J."/>
            <person name="Singh A."/>
            <person name="Wilkins M.J."/>
            <person name="Williams K.H."/>
            <person name="Banfield J.F."/>
        </authorList>
    </citation>
    <scope>NUCLEOTIDE SEQUENCE [LARGE SCALE GENOMIC DNA]</scope>
</reference>
<proteinExistence type="predicted"/>